<reference evidence="2" key="1">
    <citation type="submission" date="2019-06" db="EMBL/GenBank/DDBJ databases">
        <authorList>
            <person name="Murdoch R.W."/>
            <person name="Fathepure B."/>
        </authorList>
    </citation>
    <scope>NUCLEOTIDE SEQUENCE</scope>
</reference>
<dbReference type="InterPro" id="IPR018389">
    <property type="entry name" value="DctP_fam"/>
</dbReference>
<dbReference type="Pfam" id="PF03480">
    <property type="entry name" value="DctP"/>
    <property type="match status" value="1"/>
</dbReference>
<evidence type="ECO:0000256" key="1">
    <source>
        <dbReference type="ARBA" id="ARBA00022729"/>
    </source>
</evidence>
<proteinExistence type="predicted"/>
<name>A0A5B8RFL1_9ZZZZ</name>
<dbReference type="NCBIfam" id="NF037995">
    <property type="entry name" value="TRAP_S1"/>
    <property type="match status" value="1"/>
</dbReference>
<keyword evidence="1" id="KW-0732">Signal</keyword>
<organism evidence="2">
    <name type="scientific">uncultured organism</name>
    <dbReference type="NCBI Taxonomy" id="155900"/>
    <lineage>
        <taxon>unclassified sequences</taxon>
        <taxon>environmental samples</taxon>
    </lineage>
</organism>
<evidence type="ECO:0000313" key="2">
    <source>
        <dbReference type="EMBL" id="QEA07421.1"/>
    </source>
</evidence>
<dbReference type="EMBL" id="MN079246">
    <property type="protein sequence ID" value="QEA07421.1"/>
    <property type="molecule type" value="Genomic_DNA"/>
</dbReference>
<gene>
    <name evidence="2" type="ORF">KBTEX_03771</name>
</gene>
<protein>
    <submittedName>
        <fullName evidence="2">Lactate-binding periplasmic protein</fullName>
    </submittedName>
</protein>
<dbReference type="Gene3D" id="3.40.190.10">
    <property type="entry name" value="Periplasmic binding protein-like II"/>
    <property type="match status" value="1"/>
</dbReference>
<dbReference type="PIRSF" id="PIRSF039026">
    <property type="entry name" value="SiaP"/>
    <property type="match status" value="1"/>
</dbReference>
<dbReference type="InterPro" id="IPR038404">
    <property type="entry name" value="TRAP_DctP_sf"/>
</dbReference>
<dbReference type="AlphaFoldDB" id="A0A5B8RFL1"/>
<dbReference type="PANTHER" id="PTHR33376:SF5">
    <property type="entry name" value="EXTRACYTOPLASMIC SOLUTE RECEPTOR PROTEIN"/>
    <property type="match status" value="1"/>
</dbReference>
<dbReference type="InterPro" id="IPR026289">
    <property type="entry name" value="SBP_TakP-like"/>
</dbReference>
<dbReference type="Gene3D" id="3.40.190.170">
    <property type="entry name" value="Bacterial extracellular solute-binding protein, family 7"/>
    <property type="match status" value="1"/>
</dbReference>
<dbReference type="PANTHER" id="PTHR33376">
    <property type="match status" value="1"/>
</dbReference>
<dbReference type="GO" id="GO:0055085">
    <property type="term" value="P:transmembrane transport"/>
    <property type="evidence" value="ECO:0007669"/>
    <property type="project" value="InterPro"/>
</dbReference>
<accession>A0A5B8RFL1</accession>
<sequence length="375" mass="41495">MRKTTGVTLGRLLLGGLAALGLAATTGQAAAAQAEWTMTTTWPSSIELIEIDKHWVELANKLTDEELHIRFHPGGELMPGTQVFDAASAGNIEAAGDWVGYWAGRSPAFAPLASQPMLFNATDYMNWIQEWGGFELYQEVYGQFGLVYLPYGITNNESGFHTNKPIRSLADFKGLRLRLSGRDQGRVLERLGGQQVSLAGGEIYQALERGVVDGAEFSVPGVDFEAGFQEVTDYWATPGWHQSASVFGVMINKDAWDALPKETRETLKAAAEATMAWSLSWSERRSTEGTRAFKEAGVEITRLPDEDLKKLQQIANDVIVKSSCEDPLTAKVYYSQISYLKDYAAWRDVSAPFNLSRTYGEDWELPDLEAIKECL</sequence>